<dbReference type="Pfam" id="PF13245">
    <property type="entry name" value="AAA_19"/>
    <property type="match status" value="1"/>
</dbReference>
<evidence type="ECO:0000256" key="2">
    <source>
        <dbReference type="ARBA" id="ARBA00022840"/>
    </source>
</evidence>
<evidence type="ECO:0000256" key="3">
    <source>
        <dbReference type="HAMAP-Rule" id="MF_01488"/>
    </source>
</evidence>
<dbReference type="Gene3D" id="2.30.30.940">
    <property type="match status" value="1"/>
</dbReference>
<dbReference type="Gene3D" id="3.40.50.300">
    <property type="entry name" value="P-loop containing nucleotide triphosphate hydrolases"/>
    <property type="match status" value="2"/>
</dbReference>
<comment type="function">
    <text evidence="3">DNA-dependent ATPase and ATP-dependent 5'-3' DNA helicase. Has no activity on blunt DNA or DNA with 3'-overhangs, requires at least 10 bases of 5'-ssDNA for helicase activity.</text>
</comment>
<dbReference type="InterPro" id="IPR050534">
    <property type="entry name" value="Coronavir_polyprotein_1ab"/>
</dbReference>
<dbReference type="Gene3D" id="1.10.10.2220">
    <property type="match status" value="1"/>
</dbReference>
<dbReference type="InterPro" id="IPR041451">
    <property type="entry name" value="RecD2_SH13"/>
</dbReference>
<dbReference type="Pfam" id="PF18335">
    <property type="entry name" value="SH3_13"/>
    <property type="match status" value="1"/>
</dbReference>
<feature type="domain" description="ATP-dependent RecD2 DNA helicase OB-fold" evidence="7">
    <location>
        <begin position="6"/>
        <end position="77"/>
    </location>
</feature>
<keyword evidence="3 8" id="KW-0378">Hydrolase</keyword>
<keyword evidence="9" id="KW-1185">Reference proteome</keyword>
<feature type="domain" description="ATP-dependent RecD2 DNA helicase-like helix-hairpin-helix" evidence="5">
    <location>
        <begin position="143"/>
        <end position="231"/>
    </location>
</feature>
<organism evidence="8 9">
    <name type="scientific">Breznakia pachnodae</name>
    <dbReference type="NCBI Taxonomy" id="265178"/>
    <lineage>
        <taxon>Bacteria</taxon>
        <taxon>Bacillati</taxon>
        <taxon>Bacillota</taxon>
        <taxon>Erysipelotrichia</taxon>
        <taxon>Erysipelotrichales</taxon>
        <taxon>Erysipelotrichaceae</taxon>
        <taxon>Breznakia</taxon>
    </lineage>
</organism>
<dbReference type="HAMAP" id="MF_01488">
    <property type="entry name" value="RecD2"/>
    <property type="match status" value="1"/>
</dbReference>
<dbReference type="RefSeq" id="WP_307411385.1">
    <property type="nucleotide sequence ID" value="NZ_JAUSUR010000008.1"/>
</dbReference>
<dbReference type="Pfam" id="PF14490">
    <property type="entry name" value="HHH_RecD2"/>
    <property type="match status" value="1"/>
</dbReference>
<dbReference type="CDD" id="cd17933">
    <property type="entry name" value="DEXSc_RecD-like"/>
    <property type="match status" value="1"/>
</dbReference>
<dbReference type="EMBL" id="JAUSUR010000008">
    <property type="protein sequence ID" value="MDQ0362995.1"/>
    <property type="molecule type" value="Genomic_DNA"/>
</dbReference>
<dbReference type="EC" id="5.6.2.3" evidence="3"/>
<evidence type="ECO:0000313" key="8">
    <source>
        <dbReference type="EMBL" id="MDQ0362995.1"/>
    </source>
</evidence>
<evidence type="ECO:0000259" key="7">
    <source>
        <dbReference type="Pfam" id="PF23139"/>
    </source>
</evidence>
<dbReference type="InterPro" id="IPR027785">
    <property type="entry name" value="UvrD-like_helicase_C"/>
</dbReference>
<evidence type="ECO:0000259" key="4">
    <source>
        <dbReference type="Pfam" id="PF13538"/>
    </source>
</evidence>
<comment type="similarity">
    <text evidence="3">Belongs to the RecD family. RecD2 subfamily.</text>
</comment>
<gene>
    <name evidence="3" type="primary">recD2</name>
    <name evidence="8" type="ORF">J2S15_003756</name>
</gene>
<name>A0ABU0E7Z5_9FIRM</name>
<accession>A0ABU0E7Z5</accession>
<feature type="domain" description="UvrD-like helicase C-terminal" evidence="4">
    <location>
        <begin position="642"/>
        <end position="690"/>
    </location>
</feature>
<dbReference type="GO" id="GO:0008854">
    <property type="term" value="F:exodeoxyribonuclease V activity"/>
    <property type="evidence" value="ECO:0007669"/>
    <property type="project" value="UniProtKB-EC"/>
</dbReference>
<evidence type="ECO:0000259" key="6">
    <source>
        <dbReference type="Pfam" id="PF18335"/>
    </source>
</evidence>
<comment type="catalytic activity">
    <reaction evidence="3">
        <text>ATP + H2O = ADP + phosphate + H(+)</text>
        <dbReference type="Rhea" id="RHEA:13065"/>
        <dbReference type="ChEBI" id="CHEBI:15377"/>
        <dbReference type="ChEBI" id="CHEBI:15378"/>
        <dbReference type="ChEBI" id="CHEBI:30616"/>
        <dbReference type="ChEBI" id="CHEBI:43474"/>
        <dbReference type="ChEBI" id="CHEBI:456216"/>
        <dbReference type="EC" id="5.6.2.3"/>
    </reaction>
</comment>
<dbReference type="PANTHER" id="PTHR43788:SF6">
    <property type="entry name" value="DNA HELICASE B"/>
    <property type="match status" value="1"/>
</dbReference>
<reference evidence="8 9" key="1">
    <citation type="submission" date="2023-07" db="EMBL/GenBank/DDBJ databases">
        <title>Genomic Encyclopedia of Type Strains, Phase IV (KMG-IV): sequencing the most valuable type-strain genomes for metagenomic binning, comparative biology and taxonomic classification.</title>
        <authorList>
            <person name="Goeker M."/>
        </authorList>
    </citation>
    <scope>NUCLEOTIDE SEQUENCE [LARGE SCALE GENOMIC DNA]</scope>
    <source>
        <strain evidence="8 9">DSM 16784</strain>
    </source>
</reference>
<dbReference type="PANTHER" id="PTHR43788">
    <property type="entry name" value="DNA2/NAM7 HELICASE FAMILY MEMBER"/>
    <property type="match status" value="1"/>
</dbReference>
<dbReference type="CDD" id="cd18809">
    <property type="entry name" value="SF1_C_RecD"/>
    <property type="match status" value="1"/>
</dbReference>
<feature type="domain" description="ATP-dependent RecD2 DNA helicase SH3" evidence="6">
    <location>
        <begin position="555"/>
        <end position="624"/>
    </location>
</feature>
<dbReference type="InterPro" id="IPR029493">
    <property type="entry name" value="RecD2-like_HHH"/>
</dbReference>
<evidence type="ECO:0000259" key="5">
    <source>
        <dbReference type="Pfam" id="PF14490"/>
    </source>
</evidence>
<protein>
    <recommendedName>
        <fullName evidence="3">ATP-dependent RecD2 DNA helicase</fullName>
        <ecNumber evidence="3">5.6.2.3</ecNumber>
    </recommendedName>
    <alternativeName>
        <fullName evidence="3">DNA 5'-3' helicase subunit RecD2</fullName>
    </alternativeName>
</protein>
<comment type="caution">
    <text evidence="8">The sequence shown here is derived from an EMBL/GenBank/DDBJ whole genome shotgun (WGS) entry which is preliminary data.</text>
</comment>
<dbReference type="Pfam" id="PF23139">
    <property type="entry name" value="OB_YrrC"/>
    <property type="match status" value="1"/>
</dbReference>
<dbReference type="InterPro" id="IPR055446">
    <property type="entry name" value="RecD2_N_OB"/>
</dbReference>
<proteinExistence type="inferred from homology"/>
<dbReference type="NCBIfam" id="TIGR01448">
    <property type="entry name" value="recD_rel"/>
    <property type="match status" value="1"/>
</dbReference>
<feature type="binding site" evidence="3">
    <location>
        <begin position="344"/>
        <end position="348"/>
    </location>
    <ligand>
        <name>ATP</name>
        <dbReference type="ChEBI" id="CHEBI:30616"/>
    </ligand>
</feature>
<keyword evidence="3" id="KW-0238">DNA-binding</keyword>
<dbReference type="InterPro" id="IPR006345">
    <property type="entry name" value="RecD2"/>
</dbReference>
<dbReference type="SUPFAM" id="SSF52540">
    <property type="entry name" value="P-loop containing nucleoside triphosphate hydrolases"/>
    <property type="match status" value="1"/>
</dbReference>
<dbReference type="Pfam" id="PF13538">
    <property type="entry name" value="UvrD_C_2"/>
    <property type="match status" value="1"/>
</dbReference>
<sequence>MQDKMCIEGYFSTIIYRNNNYTVAKFKTDEKAEKYLTVTGYIGEVYEDFPYRLYGDYTEHARYGMQFSVESYEQVMPNDDSSLIRYFSSAFFDGIGKKAASKIVAQLGKDAISILKEDPEIVYQLVGLSEKQKESLKSGIDNDIEDSVVFLTQHGISTKNILKIEATYEDEAVSVIKENPYQLVIDIDGIGFKTADKLAMSLGFDEMNPNRIKAAIVSVVLNVSMQTGNTFTSKEEVFRHLVKEFSFYDEELYETYLSQLEMERLVYLDGDALYHITQYDAEKGIADFLYGFPYIDVNTNELGDLDRIIDEVASEFNIEYDKKQVEAMKTFFDQPFSILTGGPGTGKTTIVRAIIQLYKELYPYSTIALCAPTGRAAKRLGELGGISATTIHSLLKWDLETNTFAVDENTPIEANLIIIDEFSMVDSWLFYNLLKAAHNVSRILIIGDENQLPSVGPGFVLKDLIESEQYALTRLEKIYRQSEGSDVISLAHAMKEGRLDGLHQGNDVKMFPCQNFQVKDQILKIVSNAFEKGYSDLDVQVLAPMYNGVAGIDALNKAMQELCNPPSNEKNELKLGYRLFREQDKILQLKNQPDDGVYNGDIGKIVEIVDAKNDFNNMARVVVDYDGVFVEYTGDLLQNITHAYCISIHKSQGSEYPIVVMPILKDYIYMLQRRLIYTGITRAKKSLVLLGSEEMLEKGIQRTEYHERKTGLLKRIKEYSEGIPF</sequence>
<dbReference type="Proteomes" id="UP001230220">
    <property type="component" value="Unassembled WGS sequence"/>
</dbReference>
<keyword evidence="2 3" id="KW-0067">ATP-binding</keyword>
<keyword evidence="3" id="KW-0413">Isomerase</keyword>
<keyword evidence="1 3" id="KW-0547">Nucleotide-binding</keyword>
<evidence type="ECO:0000256" key="1">
    <source>
        <dbReference type="ARBA" id="ARBA00022741"/>
    </source>
</evidence>
<evidence type="ECO:0000313" key="9">
    <source>
        <dbReference type="Proteomes" id="UP001230220"/>
    </source>
</evidence>
<keyword evidence="3" id="KW-0347">Helicase</keyword>
<dbReference type="InterPro" id="IPR027417">
    <property type="entry name" value="P-loop_NTPase"/>
</dbReference>